<gene>
    <name evidence="2" type="ORF">GCM10009717_01730</name>
</gene>
<protein>
    <recommendedName>
        <fullName evidence="1">Conserved hypothetical protein CHP02391 domain-containing protein</fullName>
    </recommendedName>
</protein>
<accession>A0ABN2PZ45</accession>
<feature type="domain" description="Conserved hypothetical protein CHP02391" evidence="1">
    <location>
        <begin position="408"/>
        <end position="540"/>
    </location>
</feature>
<dbReference type="Pfam" id="PF13589">
    <property type="entry name" value="HATPase_c_3"/>
    <property type="match status" value="1"/>
</dbReference>
<dbReference type="Proteomes" id="UP001499954">
    <property type="component" value="Unassembled WGS sequence"/>
</dbReference>
<dbReference type="EMBL" id="BAAAMK010000001">
    <property type="protein sequence ID" value="GAA1938999.1"/>
    <property type="molecule type" value="Genomic_DNA"/>
</dbReference>
<reference evidence="2 3" key="1">
    <citation type="journal article" date="2019" name="Int. J. Syst. Evol. Microbiol.">
        <title>The Global Catalogue of Microorganisms (GCM) 10K type strain sequencing project: providing services to taxonomists for standard genome sequencing and annotation.</title>
        <authorList>
            <consortium name="The Broad Institute Genomics Platform"/>
            <consortium name="The Broad Institute Genome Sequencing Center for Infectious Disease"/>
            <person name="Wu L."/>
            <person name="Ma J."/>
        </authorList>
    </citation>
    <scope>NUCLEOTIDE SEQUENCE [LARGE SCALE GENOMIC DNA]</scope>
    <source>
        <strain evidence="2 3">JCM 13584</strain>
    </source>
</reference>
<dbReference type="NCBIfam" id="TIGR02391">
    <property type="entry name" value="hypoth_ymh"/>
    <property type="match status" value="1"/>
</dbReference>
<organism evidence="2 3">
    <name type="scientific">Agromyces allii</name>
    <dbReference type="NCBI Taxonomy" id="393607"/>
    <lineage>
        <taxon>Bacteria</taxon>
        <taxon>Bacillati</taxon>
        <taxon>Actinomycetota</taxon>
        <taxon>Actinomycetes</taxon>
        <taxon>Micrococcales</taxon>
        <taxon>Microbacteriaceae</taxon>
        <taxon>Agromyces</taxon>
    </lineage>
</organism>
<dbReference type="Pfam" id="PF09509">
    <property type="entry name" value="Hypoth_Ymh"/>
    <property type="match status" value="1"/>
</dbReference>
<dbReference type="Gene3D" id="3.30.565.10">
    <property type="entry name" value="Histidine kinase-like ATPase, C-terminal domain"/>
    <property type="match status" value="1"/>
</dbReference>
<proteinExistence type="predicted"/>
<evidence type="ECO:0000313" key="2">
    <source>
        <dbReference type="EMBL" id="GAA1938999.1"/>
    </source>
</evidence>
<keyword evidence="3" id="KW-1185">Reference proteome</keyword>
<dbReference type="RefSeq" id="WP_170298468.1">
    <property type="nucleotide sequence ID" value="NZ_BAAAMK010000001.1"/>
</dbReference>
<sequence>MTADEELVLKFDPQTVDHLGAKMYSHLPNAVAELVANAYDADASTVFITIGDGEIAIEDDGHGMTRSEVADRYLRIGRNRRNELDSARTESGKRPVSGKKGLGKLALFGIGKRVELTTTRQGADSATHVVLDYDAMMASDREYRPGETQVASPPAEHGTKVRLSELKRNTPVDSVDLANSLSKLFNYVDDGFQILVIGQDGVSHQVTADRRLGAVNVEFDWEFPDCLDSSTDWAMIAKGVRGRVVSAKTPLRHGMRGITLYVNGRLANEPEYFGASESSFAFSYFTGYLEVDFLDNLEPDVIATDRRAIDWETDVTIELREWLQALMLKLNQEWRRRRAEAGKKKTEETLGVSTEEWVGSIQGPKRTEVEALVEAVTSEDVALEVEQQTKILEIVKGIAPPHADYVWRNLHPAIKSVTHDDYEKGDYYRAVMEAVKRYVGTLRNLHESLDDVAEGKLFNEAFSAQSPRLDVFKKFTEEYSFTSDTGDNIHAGQRGISQGIWQGFRNPLNHEEIGKLKASGAFTYEDCLDALAIISHLMRRMDGVVVRED</sequence>
<dbReference type="InterPro" id="IPR012654">
    <property type="entry name" value="CHP02391"/>
</dbReference>
<dbReference type="SUPFAM" id="SSF55874">
    <property type="entry name" value="ATPase domain of HSP90 chaperone/DNA topoisomerase II/histidine kinase"/>
    <property type="match status" value="1"/>
</dbReference>
<evidence type="ECO:0000259" key="1">
    <source>
        <dbReference type="Pfam" id="PF09509"/>
    </source>
</evidence>
<evidence type="ECO:0000313" key="3">
    <source>
        <dbReference type="Proteomes" id="UP001499954"/>
    </source>
</evidence>
<comment type="caution">
    <text evidence="2">The sequence shown here is derived from an EMBL/GenBank/DDBJ whole genome shotgun (WGS) entry which is preliminary data.</text>
</comment>
<dbReference type="InterPro" id="IPR036890">
    <property type="entry name" value="HATPase_C_sf"/>
</dbReference>
<name>A0ABN2PZ45_9MICO</name>